<protein>
    <submittedName>
        <fullName evidence="1">Uncharacterized protein</fullName>
    </submittedName>
</protein>
<dbReference type="EMBL" id="JAUCGM010000918">
    <property type="protein sequence ID" value="MDM8563851.1"/>
    <property type="molecule type" value="Genomic_DNA"/>
</dbReference>
<name>A0ABT7VWB9_9GAMM</name>
<keyword evidence="2" id="KW-1185">Reference proteome</keyword>
<sequence>LLEEDLVIASGVVEGAARYVVGERMDCSGMRWIPERGEALLRLRCIELNGDWDSFFYWGYQRWLKKLRPAKRVVIKTNEHLELPVTT</sequence>
<gene>
    <name evidence="1" type="ORF">QUF54_10910</name>
</gene>
<comment type="caution">
    <text evidence="1">The sequence shown here is derived from an EMBL/GenBank/DDBJ whole genome shotgun (WGS) entry which is preliminary data.</text>
</comment>
<reference evidence="1" key="1">
    <citation type="submission" date="2023-06" db="EMBL/GenBank/DDBJ databases">
        <title>Uncultivated large filamentous bacteria from sulfidic sediments reveal new species and different genomic features in energy metabolism and defense.</title>
        <authorList>
            <person name="Fonseca A."/>
        </authorList>
    </citation>
    <scope>NUCLEOTIDE SEQUENCE</scope>
    <source>
        <strain evidence="1">HSG4</strain>
    </source>
</reference>
<evidence type="ECO:0000313" key="2">
    <source>
        <dbReference type="Proteomes" id="UP001171945"/>
    </source>
</evidence>
<organism evidence="1 2">
    <name type="scientific">Candidatus Marithioploca araucensis</name>
    <dbReference type="NCBI Taxonomy" id="70273"/>
    <lineage>
        <taxon>Bacteria</taxon>
        <taxon>Pseudomonadati</taxon>
        <taxon>Pseudomonadota</taxon>
        <taxon>Gammaproteobacteria</taxon>
        <taxon>Thiotrichales</taxon>
        <taxon>Thiotrichaceae</taxon>
        <taxon>Candidatus Marithioploca</taxon>
    </lineage>
</organism>
<dbReference type="Proteomes" id="UP001171945">
    <property type="component" value="Unassembled WGS sequence"/>
</dbReference>
<evidence type="ECO:0000313" key="1">
    <source>
        <dbReference type="EMBL" id="MDM8563851.1"/>
    </source>
</evidence>
<feature type="non-terminal residue" evidence="1">
    <location>
        <position position="1"/>
    </location>
</feature>
<proteinExistence type="predicted"/>
<accession>A0ABT7VWB9</accession>